<evidence type="ECO:0000256" key="3">
    <source>
        <dbReference type="ARBA" id="ARBA00022777"/>
    </source>
</evidence>
<dbReference type="GO" id="GO:0016114">
    <property type="term" value="P:terpenoid biosynthetic process"/>
    <property type="evidence" value="ECO:0007669"/>
    <property type="project" value="TreeGrafter"/>
</dbReference>
<evidence type="ECO:0000313" key="7">
    <source>
        <dbReference type="EMBL" id="ORY94595.1"/>
    </source>
</evidence>
<dbReference type="InterPro" id="IPR036393">
    <property type="entry name" value="AceGlu_kinase-like_sf"/>
</dbReference>
<feature type="domain" description="Aspartate/glutamate/uridylate kinase" evidence="6">
    <location>
        <begin position="3"/>
        <end position="259"/>
    </location>
</feature>
<dbReference type="OrthoDB" id="1934954at2759"/>
<dbReference type="EMBL" id="MCGN01000007">
    <property type="protein sequence ID" value="ORY94595.1"/>
    <property type="molecule type" value="Genomic_DNA"/>
</dbReference>
<evidence type="ECO:0000313" key="8">
    <source>
        <dbReference type="Proteomes" id="UP000242180"/>
    </source>
</evidence>
<evidence type="ECO:0000256" key="4">
    <source>
        <dbReference type="ARBA" id="ARBA00022840"/>
    </source>
</evidence>
<dbReference type="GO" id="GO:0005829">
    <property type="term" value="C:cytosol"/>
    <property type="evidence" value="ECO:0007669"/>
    <property type="project" value="TreeGrafter"/>
</dbReference>
<dbReference type="GO" id="GO:0005524">
    <property type="term" value="F:ATP binding"/>
    <property type="evidence" value="ECO:0007669"/>
    <property type="project" value="UniProtKB-KW"/>
</dbReference>
<dbReference type="GO" id="GO:0016301">
    <property type="term" value="F:kinase activity"/>
    <property type="evidence" value="ECO:0007669"/>
    <property type="project" value="UniProtKB-KW"/>
</dbReference>
<accession>A0A1X2H7P6</accession>
<evidence type="ECO:0000256" key="2">
    <source>
        <dbReference type="ARBA" id="ARBA00022741"/>
    </source>
</evidence>
<evidence type="ECO:0000256" key="1">
    <source>
        <dbReference type="ARBA" id="ARBA00022679"/>
    </source>
</evidence>
<dbReference type="STRING" id="13706.A0A1X2H7P6"/>
<dbReference type="Proteomes" id="UP000242180">
    <property type="component" value="Unassembled WGS sequence"/>
</dbReference>
<dbReference type="GO" id="GO:1901607">
    <property type="term" value="P:alpha-amino acid biosynthetic process"/>
    <property type="evidence" value="ECO:0007669"/>
    <property type="project" value="UniProtKB-ARBA"/>
</dbReference>
<keyword evidence="8" id="KW-1185">Reference proteome</keyword>
<dbReference type="PANTHER" id="PTHR43654">
    <property type="entry name" value="GLUTAMATE 5-KINASE"/>
    <property type="match status" value="1"/>
</dbReference>
<proteinExistence type="predicted"/>
<protein>
    <submittedName>
        <fullName evidence="7">Aspartate/glutamate/uridylate kinase</fullName>
    </submittedName>
</protein>
<evidence type="ECO:0000256" key="5">
    <source>
        <dbReference type="SAM" id="MobiDB-lite"/>
    </source>
</evidence>
<dbReference type="GO" id="GO:0102043">
    <property type="term" value="F:isopentenyl phosphate kinase activity"/>
    <property type="evidence" value="ECO:0007669"/>
    <property type="project" value="TreeGrafter"/>
</dbReference>
<dbReference type="InterPro" id="IPR001048">
    <property type="entry name" value="Asp/Glu/Uridylate_kinase"/>
</dbReference>
<comment type="caution">
    <text evidence="7">The sequence shown here is derived from an EMBL/GenBank/DDBJ whole genome shotgun (WGS) entry which is preliminary data.</text>
</comment>
<keyword evidence="3 7" id="KW-0418">Kinase</keyword>
<organism evidence="7 8">
    <name type="scientific">Syncephalastrum racemosum</name>
    <name type="common">Filamentous fungus</name>
    <dbReference type="NCBI Taxonomy" id="13706"/>
    <lineage>
        <taxon>Eukaryota</taxon>
        <taxon>Fungi</taxon>
        <taxon>Fungi incertae sedis</taxon>
        <taxon>Mucoromycota</taxon>
        <taxon>Mucoromycotina</taxon>
        <taxon>Mucoromycetes</taxon>
        <taxon>Mucorales</taxon>
        <taxon>Syncephalastraceae</taxon>
        <taxon>Syncephalastrum</taxon>
    </lineage>
</organism>
<dbReference type="OMA" id="HHNASEH"/>
<dbReference type="PANTHER" id="PTHR43654:SF1">
    <property type="entry name" value="ISOPENTENYL PHOSPHATE KINASE"/>
    <property type="match status" value="1"/>
</dbReference>
<dbReference type="SUPFAM" id="SSF53633">
    <property type="entry name" value="Carbamate kinase-like"/>
    <property type="match status" value="1"/>
</dbReference>
<keyword evidence="1" id="KW-0808">Transferase</keyword>
<dbReference type="Gene3D" id="3.40.1160.10">
    <property type="entry name" value="Acetylglutamate kinase-like"/>
    <property type="match status" value="1"/>
</dbReference>
<dbReference type="InParanoid" id="A0A1X2H7P6"/>
<evidence type="ECO:0000259" key="6">
    <source>
        <dbReference type="Pfam" id="PF00696"/>
    </source>
</evidence>
<feature type="compositionally biased region" description="Low complexity" evidence="5">
    <location>
        <begin position="75"/>
        <end position="88"/>
    </location>
</feature>
<dbReference type="AlphaFoldDB" id="A0A1X2H7P6"/>
<sequence length="313" mass="34027">MSKTVIIKLGGAAITNKKGSCQLAESSSLEALMDQIQQAYTMLSASGYQIILVHGAGSFGHPQARRYHLKEGWMSSSGLSTPPLTTADEQTEEEQDWRDQKAGFAHTRKCLLELHLALLSRLQRRGLPVLGISPFDHLETDGGDKSPNAVFEPLAQRAAKFLQLGFIPLLHGDAVFDRSLGCTILSGDIVMHKLAMLLPDVSRCVFITDVEGIYDADPKLSSPAHKPKLIKHMQSIQSSGVVDVTGGMNGKVKWARRMVLDALDTLQRKDLEVVICKSGSPEARRVMGLEPVLEDGLPIAGQMMTVFSIAPST</sequence>
<keyword evidence="4" id="KW-0067">ATP-binding</keyword>
<name>A0A1X2H7P6_SYNRA</name>
<dbReference type="Pfam" id="PF00696">
    <property type="entry name" value="AA_kinase"/>
    <property type="match status" value="1"/>
</dbReference>
<gene>
    <name evidence="7" type="ORF">BCR43DRAFT_476373</name>
</gene>
<reference evidence="7 8" key="1">
    <citation type="submission" date="2016-07" db="EMBL/GenBank/DDBJ databases">
        <title>Pervasive Adenine N6-methylation of Active Genes in Fungi.</title>
        <authorList>
            <consortium name="DOE Joint Genome Institute"/>
            <person name="Mondo S.J."/>
            <person name="Dannebaum R.O."/>
            <person name="Kuo R.C."/>
            <person name="Labutti K."/>
            <person name="Haridas S."/>
            <person name="Kuo A."/>
            <person name="Salamov A."/>
            <person name="Ahrendt S.R."/>
            <person name="Lipzen A."/>
            <person name="Sullivan W."/>
            <person name="Andreopoulos W.B."/>
            <person name="Clum A."/>
            <person name="Lindquist E."/>
            <person name="Daum C."/>
            <person name="Ramamoorthy G.K."/>
            <person name="Gryganskyi A."/>
            <person name="Culley D."/>
            <person name="Magnuson J.K."/>
            <person name="James T.Y."/>
            <person name="O'Malley M.A."/>
            <person name="Stajich J.E."/>
            <person name="Spatafora J.W."/>
            <person name="Visel A."/>
            <person name="Grigoriev I.V."/>
        </authorList>
    </citation>
    <scope>NUCLEOTIDE SEQUENCE [LARGE SCALE GENOMIC DNA]</scope>
    <source>
        <strain evidence="7 8">NRRL 2496</strain>
    </source>
</reference>
<feature type="region of interest" description="Disordered" evidence="5">
    <location>
        <begin position="74"/>
        <end position="93"/>
    </location>
</feature>
<keyword evidence="2" id="KW-0547">Nucleotide-binding</keyword>